<name>A0AAW0ZRP0_9HYME</name>
<evidence type="ECO:0000256" key="1">
    <source>
        <dbReference type="SAM" id="SignalP"/>
    </source>
</evidence>
<protein>
    <submittedName>
        <fullName evidence="2">Uncharacterized protein</fullName>
    </submittedName>
</protein>
<keyword evidence="1" id="KW-0732">Signal</keyword>
<organism evidence="2 3">
    <name type="scientific">Tetragonisca angustula</name>
    <dbReference type="NCBI Taxonomy" id="166442"/>
    <lineage>
        <taxon>Eukaryota</taxon>
        <taxon>Metazoa</taxon>
        <taxon>Ecdysozoa</taxon>
        <taxon>Arthropoda</taxon>
        <taxon>Hexapoda</taxon>
        <taxon>Insecta</taxon>
        <taxon>Pterygota</taxon>
        <taxon>Neoptera</taxon>
        <taxon>Endopterygota</taxon>
        <taxon>Hymenoptera</taxon>
        <taxon>Apocrita</taxon>
        <taxon>Aculeata</taxon>
        <taxon>Apoidea</taxon>
        <taxon>Anthophila</taxon>
        <taxon>Apidae</taxon>
        <taxon>Tetragonisca</taxon>
    </lineage>
</organism>
<evidence type="ECO:0000313" key="3">
    <source>
        <dbReference type="Proteomes" id="UP001432146"/>
    </source>
</evidence>
<evidence type="ECO:0000313" key="2">
    <source>
        <dbReference type="EMBL" id="KAK9300243.1"/>
    </source>
</evidence>
<sequence>MKAFLLLLFAIFLMIMTATKTTFARERKSAKLSNILSSGSDSHTDREKKINKGFEWIIQGVHILGQVDNFISDRTKNIIRKLHTVYNEDYRDASGQSNRNSK</sequence>
<reference evidence="2 3" key="1">
    <citation type="submission" date="2024-05" db="EMBL/GenBank/DDBJ databases">
        <title>The nuclear and mitochondrial genome assemblies of Tetragonisca angustula (Apidae: Meliponini), a tiny yet remarkable pollinator in the Neotropics.</title>
        <authorList>
            <person name="Ferrari R."/>
            <person name="Ricardo P.C."/>
            <person name="Dias F.C."/>
            <person name="Araujo N.S."/>
            <person name="Soares D.O."/>
            <person name="Zhou Q.-S."/>
            <person name="Zhu C.-D."/>
            <person name="Coutinho L."/>
            <person name="Airas M.C."/>
            <person name="Batista T.M."/>
        </authorList>
    </citation>
    <scope>NUCLEOTIDE SEQUENCE [LARGE SCALE GENOMIC DNA]</scope>
    <source>
        <strain evidence="2">ASF017062</strain>
        <tissue evidence="2">Abdomen</tissue>
    </source>
</reference>
<dbReference type="AlphaFoldDB" id="A0AAW0ZRP0"/>
<dbReference type="EMBL" id="JAWNGG020000129">
    <property type="protein sequence ID" value="KAK9300243.1"/>
    <property type="molecule type" value="Genomic_DNA"/>
</dbReference>
<comment type="caution">
    <text evidence="2">The sequence shown here is derived from an EMBL/GenBank/DDBJ whole genome shotgun (WGS) entry which is preliminary data.</text>
</comment>
<dbReference type="Proteomes" id="UP001432146">
    <property type="component" value="Unassembled WGS sequence"/>
</dbReference>
<keyword evidence="3" id="KW-1185">Reference proteome</keyword>
<accession>A0AAW0ZRP0</accession>
<proteinExistence type="predicted"/>
<feature type="chain" id="PRO_5043598065" evidence="1">
    <location>
        <begin position="19"/>
        <end position="102"/>
    </location>
</feature>
<gene>
    <name evidence="2" type="ORF">QLX08_007012</name>
</gene>
<feature type="signal peptide" evidence="1">
    <location>
        <begin position="1"/>
        <end position="18"/>
    </location>
</feature>